<evidence type="ECO:0000313" key="3">
    <source>
        <dbReference type="Proteomes" id="UP000054498"/>
    </source>
</evidence>
<gene>
    <name evidence="2" type="ORF">MNEG_2842</name>
</gene>
<sequence length="364" mass="36728">MAHVVALLEALQASSATMLSALKKGRKDAGNHPQSWTTGAAIAEAAEPLPAAQPGAAATCDAVRSAAAAGTFVKPEWLKGAGRAARALFSLSNMTMGKLPRSLLASAPTVGTKAAITSKPTPEPHMASASSKAIGAPSSSRSKAPTARWSNSTTTDIKRCAAAGNAVTAPLTATAVATKASALRTAFKGRMAAALTRKACRGSTPADSCSDITSEYASASSIVQSFASVQSWPSLVNLADIGRPYACCLDAVPSFSQPSEDDAAVLVTVVKKTDHPQPVAAKPADVPDAPGDNAKKLQLASKIASPLLRGAAPTPKAPKAPSVAKAAKRCTAGPAAPKSELAAAIYRRQGRSGVGAHLIAPLLS</sequence>
<keyword evidence="3" id="KW-1185">Reference proteome</keyword>
<protein>
    <submittedName>
        <fullName evidence="2">Uncharacterized protein</fullName>
    </submittedName>
</protein>
<feature type="region of interest" description="Disordered" evidence="1">
    <location>
        <begin position="114"/>
        <end position="151"/>
    </location>
</feature>
<dbReference type="KEGG" id="mng:MNEG_2842"/>
<dbReference type="EMBL" id="KK100555">
    <property type="protein sequence ID" value="KIZ05116.1"/>
    <property type="molecule type" value="Genomic_DNA"/>
</dbReference>
<dbReference type="Proteomes" id="UP000054498">
    <property type="component" value="Unassembled WGS sequence"/>
</dbReference>
<proteinExistence type="predicted"/>
<evidence type="ECO:0000256" key="1">
    <source>
        <dbReference type="SAM" id="MobiDB-lite"/>
    </source>
</evidence>
<dbReference type="AlphaFoldDB" id="A0A0D2NJW0"/>
<dbReference type="GeneID" id="25735720"/>
<organism evidence="2 3">
    <name type="scientific">Monoraphidium neglectum</name>
    <dbReference type="NCBI Taxonomy" id="145388"/>
    <lineage>
        <taxon>Eukaryota</taxon>
        <taxon>Viridiplantae</taxon>
        <taxon>Chlorophyta</taxon>
        <taxon>core chlorophytes</taxon>
        <taxon>Chlorophyceae</taxon>
        <taxon>CS clade</taxon>
        <taxon>Sphaeropleales</taxon>
        <taxon>Selenastraceae</taxon>
        <taxon>Monoraphidium</taxon>
    </lineage>
</organism>
<feature type="compositionally biased region" description="Polar residues" evidence="1">
    <location>
        <begin position="137"/>
        <end position="151"/>
    </location>
</feature>
<name>A0A0D2NJW0_9CHLO</name>
<evidence type="ECO:0000313" key="2">
    <source>
        <dbReference type="EMBL" id="KIZ05116.1"/>
    </source>
</evidence>
<accession>A0A0D2NJW0</accession>
<dbReference type="RefSeq" id="XP_013904135.1">
    <property type="nucleotide sequence ID" value="XM_014048681.1"/>
</dbReference>
<reference evidence="2 3" key="1">
    <citation type="journal article" date="2013" name="BMC Genomics">
        <title>Reconstruction of the lipid metabolism for the microalga Monoraphidium neglectum from its genome sequence reveals characteristics suitable for biofuel production.</title>
        <authorList>
            <person name="Bogen C."/>
            <person name="Al-Dilaimi A."/>
            <person name="Albersmeier A."/>
            <person name="Wichmann J."/>
            <person name="Grundmann M."/>
            <person name="Rupp O."/>
            <person name="Lauersen K.J."/>
            <person name="Blifernez-Klassen O."/>
            <person name="Kalinowski J."/>
            <person name="Goesmann A."/>
            <person name="Mussgnug J.H."/>
            <person name="Kruse O."/>
        </authorList>
    </citation>
    <scope>NUCLEOTIDE SEQUENCE [LARGE SCALE GENOMIC DNA]</scope>
    <source>
        <strain evidence="2 3">SAG 48.87</strain>
    </source>
</reference>